<feature type="signal peptide" evidence="1">
    <location>
        <begin position="1"/>
        <end position="20"/>
    </location>
</feature>
<keyword evidence="2" id="KW-1185">Reference proteome</keyword>
<sequence length="171" mass="19057">MTIFTKFIFVSSFFISYSYQQSLIDKLFGGSGTANSGGQPNLAKQTFVSQSFDGNGGLLRFLSSTFSNGNNQNPFRNSDDNDPLSNVDITKGLCDRTTCSDVYKLLDQFRNSNFYQSLKGVFQFFPSSTSSRSNDFPSNSVFQNGNRTRKKFFTGIGSKTKVDKLTDKVTH</sequence>
<organism evidence="2 3">
    <name type="scientific">Romanomermis culicivorax</name>
    <name type="common">Nematode worm</name>
    <dbReference type="NCBI Taxonomy" id="13658"/>
    <lineage>
        <taxon>Eukaryota</taxon>
        <taxon>Metazoa</taxon>
        <taxon>Ecdysozoa</taxon>
        <taxon>Nematoda</taxon>
        <taxon>Enoplea</taxon>
        <taxon>Dorylaimia</taxon>
        <taxon>Mermithida</taxon>
        <taxon>Mermithoidea</taxon>
        <taxon>Mermithidae</taxon>
        <taxon>Romanomermis</taxon>
    </lineage>
</organism>
<evidence type="ECO:0000313" key="3">
    <source>
        <dbReference type="WBParaSite" id="nRc.2.0.1.t16562-RA"/>
    </source>
</evidence>
<proteinExistence type="predicted"/>
<keyword evidence="1" id="KW-0732">Signal</keyword>
<evidence type="ECO:0000256" key="1">
    <source>
        <dbReference type="SAM" id="SignalP"/>
    </source>
</evidence>
<dbReference type="Proteomes" id="UP000887565">
    <property type="component" value="Unplaced"/>
</dbReference>
<name>A0A915IRC2_ROMCU</name>
<reference evidence="3" key="1">
    <citation type="submission" date="2022-11" db="UniProtKB">
        <authorList>
            <consortium name="WormBaseParasite"/>
        </authorList>
    </citation>
    <scope>IDENTIFICATION</scope>
</reference>
<evidence type="ECO:0000313" key="2">
    <source>
        <dbReference type="Proteomes" id="UP000887565"/>
    </source>
</evidence>
<dbReference type="AlphaFoldDB" id="A0A915IRC2"/>
<accession>A0A915IRC2</accession>
<feature type="chain" id="PRO_5037320361" evidence="1">
    <location>
        <begin position="21"/>
        <end position="171"/>
    </location>
</feature>
<dbReference type="WBParaSite" id="nRc.2.0.1.t16562-RA">
    <property type="protein sequence ID" value="nRc.2.0.1.t16562-RA"/>
    <property type="gene ID" value="nRc.2.0.1.g16562"/>
</dbReference>
<protein>
    <submittedName>
        <fullName evidence="3">Uncharacterized protein</fullName>
    </submittedName>
</protein>